<dbReference type="PANTHER" id="PTHR30525:SF0">
    <property type="entry name" value="1-DEOXY-D-XYLULOSE 5-PHOSPHATE REDUCTOISOMERASE, CHLOROPLASTIC"/>
    <property type="match status" value="1"/>
</dbReference>
<feature type="binding site" evidence="9">
    <location>
        <position position="173"/>
    </location>
    <ligand>
        <name>1-deoxy-D-xylulose 5-phosphate</name>
        <dbReference type="ChEBI" id="CHEBI:57792"/>
    </ligand>
</feature>
<feature type="binding site" evidence="9">
    <location>
        <position position="196"/>
    </location>
    <ligand>
        <name>1-deoxy-D-xylulose 5-phosphate</name>
        <dbReference type="ChEBI" id="CHEBI:57792"/>
    </ligand>
</feature>
<dbReference type="HAMAP" id="MF_00183">
    <property type="entry name" value="DXP_reductoisom"/>
    <property type="match status" value="1"/>
</dbReference>
<feature type="binding site" evidence="9">
    <location>
        <position position="147"/>
    </location>
    <ligand>
        <name>Mn(2+)</name>
        <dbReference type="ChEBI" id="CHEBI:29035"/>
    </ligand>
</feature>
<dbReference type="RefSeq" id="WP_114370796.1">
    <property type="nucleotide sequence ID" value="NZ_CP031092.1"/>
</dbReference>
<dbReference type="EMBL" id="CP031092">
    <property type="protein sequence ID" value="AXF55107.1"/>
    <property type="molecule type" value="Genomic_DNA"/>
</dbReference>
<dbReference type="InterPro" id="IPR026877">
    <property type="entry name" value="DXPR_C"/>
</dbReference>
<gene>
    <name evidence="9" type="primary">dxr</name>
    <name evidence="13" type="ORF">DT065_03120</name>
</gene>
<feature type="binding site" evidence="9">
    <location>
        <position position="123"/>
    </location>
    <ligand>
        <name>NADPH</name>
        <dbReference type="ChEBI" id="CHEBI:57783"/>
    </ligand>
</feature>
<evidence type="ECO:0000256" key="9">
    <source>
        <dbReference type="HAMAP-Rule" id="MF_00183"/>
    </source>
</evidence>
<evidence type="ECO:0000259" key="11">
    <source>
        <dbReference type="Pfam" id="PF08436"/>
    </source>
</evidence>
<dbReference type="Pfam" id="PF02670">
    <property type="entry name" value="DXP_reductoisom"/>
    <property type="match status" value="1"/>
</dbReference>
<dbReference type="SUPFAM" id="SSF69055">
    <property type="entry name" value="1-deoxy-D-xylulose-5-phosphate reductoisomerase, C-terminal domain"/>
    <property type="match status" value="1"/>
</dbReference>
<feature type="binding site" evidence="9">
    <location>
        <position position="209"/>
    </location>
    <ligand>
        <name>1-deoxy-D-xylulose 5-phosphate</name>
        <dbReference type="ChEBI" id="CHEBI:57792"/>
    </ligand>
</feature>
<evidence type="ECO:0000256" key="6">
    <source>
        <dbReference type="ARBA" id="ARBA00023211"/>
    </source>
</evidence>
<dbReference type="GO" id="GO:0070402">
    <property type="term" value="F:NADPH binding"/>
    <property type="evidence" value="ECO:0007669"/>
    <property type="project" value="InterPro"/>
</dbReference>
<accession>A0A345BVX6</accession>
<feature type="binding site" evidence="9">
    <location>
        <position position="215"/>
    </location>
    <ligand>
        <name>1-deoxy-D-xylulose 5-phosphate</name>
        <dbReference type="ChEBI" id="CHEBI:57792"/>
    </ligand>
</feature>
<evidence type="ECO:0000256" key="8">
    <source>
        <dbReference type="ARBA" id="ARBA00048543"/>
    </source>
</evidence>
<dbReference type="PANTHER" id="PTHR30525">
    <property type="entry name" value="1-DEOXY-D-XYLULOSE 5-PHOSPHATE REDUCTOISOMERASE"/>
    <property type="match status" value="1"/>
</dbReference>
<dbReference type="GO" id="GO:0051484">
    <property type="term" value="P:isopentenyl diphosphate biosynthetic process, methylerythritol 4-phosphate pathway involved in terpenoid biosynthetic process"/>
    <property type="evidence" value="ECO:0007669"/>
    <property type="project" value="TreeGrafter"/>
</dbReference>
<dbReference type="EC" id="1.1.1.267" evidence="9"/>
<dbReference type="GO" id="GO:0030604">
    <property type="term" value="F:1-deoxy-D-xylulose-5-phosphate reductoisomerase activity"/>
    <property type="evidence" value="ECO:0007669"/>
    <property type="project" value="UniProtKB-UniRule"/>
</dbReference>
<proteinExistence type="inferred from homology"/>
<dbReference type="Gene3D" id="1.10.1740.10">
    <property type="match status" value="1"/>
</dbReference>
<comment type="cofactor">
    <cofactor evidence="9">
        <name>Mg(2+)</name>
        <dbReference type="ChEBI" id="CHEBI:18420"/>
    </cofactor>
    <cofactor evidence="9">
        <name>Mn(2+)</name>
        <dbReference type="ChEBI" id="CHEBI:29035"/>
    </cofactor>
</comment>
<dbReference type="Pfam" id="PF08436">
    <property type="entry name" value="DXP_redisom_C"/>
    <property type="match status" value="1"/>
</dbReference>
<evidence type="ECO:0000259" key="12">
    <source>
        <dbReference type="Pfam" id="PF13288"/>
    </source>
</evidence>
<feature type="binding site" evidence="9">
    <location>
        <position position="149"/>
    </location>
    <ligand>
        <name>1-deoxy-D-xylulose 5-phosphate</name>
        <dbReference type="ChEBI" id="CHEBI:57792"/>
    </ligand>
</feature>
<feature type="binding site" evidence="9">
    <location>
        <position position="10"/>
    </location>
    <ligand>
        <name>NADPH</name>
        <dbReference type="ChEBI" id="CHEBI:57783"/>
    </ligand>
</feature>
<dbReference type="GO" id="GO:0016853">
    <property type="term" value="F:isomerase activity"/>
    <property type="evidence" value="ECO:0007669"/>
    <property type="project" value="UniProtKB-KW"/>
</dbReference>
<dbReference type="InterPro" id="IPR013512">
    <property type="entry name" value="DXP_reductoisomerase_N"/>
</dbReference>
<evidence type="ECO:0000313" key="14">
    <source>
        <dbReference type="Proteomes" id="UP000252100"/>
    </source>
</evidence>
<dbReference type="GO" id="GO:0030145">
    <property type="term" value="F:manganese ion binding"/>
    <property type="evidence" value="ECO:0007669"/>
    <property type="project" value="TreeGrafter"/>
</dbReference>
<feature type="binding site" evidence="9">
    <location>
        <position position="121"/>
    </location>
    <ligand>
        <name>NADPH</name>
        <dbReference type="ChEBI" id="CHEBI:57783"/>
    </ligand>
</feature>
<feature type="binding site" evidence="9">
    <location>
        <position position="122"/>
    </location>
    <ligand>
        <name>1-deoxy-D-xylulose 5-phosphate</name>
        <dbReference type="ChEBI" id="CHEBI:57792"/>
    </ligand>
</feature>
<keyword evidence="7 9" id="KW-0414">Isoprene biosynthesis</keyword>
<dbReference type="Proteomes" id="UP000252100">
    <property type="component" value="Chromosome"/>
</dbReference>
<feature type="binding site" evidence="9">
    <location>
        <position position="148"/>
    </location>
    <ligand>
        <name>1-deoxy-D-xylulose 5-phosphate</name>
        <dbReference type="ChEBI" id="CHEBI:57792"/>
    </ligand>
</feature>
<comment type="catalytic activity">
    <reaction evidence="8">
        <text>2-C-methyl-D-erythritol 4-phosphate + NADP(+) = 1-deoxy-D-xylulose 5-phosphate + NADPH + H(+)</text>
        <dbReference type="Rhea" id="RHEA:13717"/>
        <dbReference type="ChEBI" id="CHEBI:15378"/>
        <dbReference type="ChEBI" id="CHEBI:57783"/>
        <dbReference type="ChEBI" id="CHEBI:57792"/>
        <dbReference type="ChEBI" id="CHEBI:58262"/>
        <dbReference type="ChEBI" id="CHEBI:58349"/>
        <dbReference type="EC" id="1.1.1.267"/>
    </reaction>
    <physiologicalReaction direction="right-to-left" evidence="8">
        <dbReference type="Rhea" id="RHEA:13719"/>
    </physiologicalReaction>
</comment>
<evidence type="ECO:0000256" key="3">
    <source>
        <dbReference type="ARBA" id="ARBA00022723"/>
    </source>
</evidence>
<dbReference type="Gene3D" id="3.40.50.720">
    <property type="entry name" value="NAD(P)-binding Rossmann-like Domain"/>
    <property type="match status" value="1"/>
</dbReference>
<dbReference type="UniPathway" id="UPA00056">
    <property type="reaction ID" value="UER00092"/>
</dbReference>
<feature type="binding site" evidence="9">
    <location>
        <position position="36"/>
    </location>
    <ligand>
        <name>NADPH</name>
        <dbReference type="ChEBI" id="CHEBI:57783"/>
    </ligand>
</feature>
<feature type="binding site" evidence="9">
    <location>
        <position position="37"/>
    </location>
    <ligand>
        <name>NADPH</name>
        <dbReference type="ChEBI" id="CHEBI:57783"/>
    </ligand>
</feature>
<feature type="binding site" evidence="9">
    <location>
        <position position="12"/>
    </location>
    <ligand>
        <name>NADPH</name>
        <dbReference type="ChEBI" id="CHEBI:57783"/>
    </ligand>
</feature>
<dbReference type="InterPro" id="IPR036169">
    <property type="entry name" value="DXPR_C_sf"/>
</dbReference>
<name>A0A345BVX6_9BACI</name>
<dbReference type="InterPro" id="IPR036291">
    <property type="entry name" value="NAD(P)-bd_dom_sf"/>
</dbReference>
<dbReference type="FunFam" id="3.40.50.720:FF:000045">
    <property type="entry name" value="1-deoxy-D-xylulose 5-phosphate reductoisomerase"/>
    <property type="match status" value="1"/>
</dbReference>
<dbReference type="Pfam" id="PF13288">
    <property type="entry name" value="DXPR_C"/>
    <property type="match status" value="1"/>
</dbReference>
<keyword evidence="4 9" id="KW-0521">NADP</keyword>
<dbReference type="SUPFAM" id="SSF55347">
    <property type="entry name" value="Glyceraldehyde-3-phosphate dehydrogenase-like, C-terminal domain"/>
    <property type="match status" value="1"/>
</dbReference>
<dbReference type="SUPFAM" id="SSF51735">
    <property type="entry name" value="NAD(P)-binding Rossmann-fold domains"/>
    <property type="match status" value="1"/>
</dbReference>
<dbReference type="InterPro" id="IPR003821">
    <property type="entry name" value="DXP_reductoisomerase"/>
</dbReference>
<feature type="binding site" evidence="9">
    <location>
        <position position="11"/>
    </location>
    <ligand>
        <name>NADPH</name>
        <dbReference type="ChEBI" id="CHEBI:57783"/>
    </ligand>
</feature>
<evidence type="ECO:0000256" key="1">
    <source>
        <dbReference type="ARBA" id="ARBA00005094"/>
    </source>
</evidence>
<evidence type="ECO:0000256" key="7">
    <source>
        <dbReference type="ARBA" id="ARBA00023229"/>
    </source>
</evidence>
<keyword evidence="6 9" id="KW-0464">Manganese</keyword>
<evidence type="ECO:0000256" key="2">
    <source>
        <dbReference type="ARBA" id="ARBA00006825"/>
    </source>
</evidence>
<protein>
    <recommendedName>
        <fullName evidence="9">1-deoxy-D-xylulose 5-phosphate reductoisomerase</fullName>
        <shortName evidence="9">DXP reductoisomerase</shortName>
        <ecNumber evidence="9">1.1.1.267</ecNumber>
    </recommendedName>
    <alternativeName>
        <fullName evidence="9">1-deoxyxylulose-5-phosphate reductoisomerase</fullName>
    </alternativeName>
    <alternativeName>
        <fullName evidence="9">2-C-methyl-D-erythritol 4-phosphate synthase</fullName>
    </alternativeName>
</protein>
<feature type="domain" description="1-deoxy-D-xylulose 5-phosphate reductoisomerase N-terminal" evidence="10">
    <location>
        <begin position="4"/>
        <end position="129"/>
    </location>
</feature>
<feature type="domain" description="1-deoxy-D-xylulose 5-phosphate reductoisomerase C-terminal" evidence="11">
    <location>
        <begin position="143"/>
        <end position="226"/>
    </location>
</feature>
<feature type="binding site" evidence="9">
    <location>
        <position position="202"/>
    </location>
    <ligand>
        <name>NADPH</name>
        <dbReference type="ChEBI" id="CHEBI:57783"/>
    </ligand>
</feature>
<keyword evidence="3 9" id="KW-0479">Metal-binding</keyword>
<keyword evidence="9" id="KW-0460">Magnesium</keyword>
<feature type="binding site" evidence="9">
    <location>
        <position position="13"/>
    </location>
    <ligand>
        <name>NADPH</name>
        <dbReference type="ChEBI" id="CHEBI:57783"/>
    </ligand>
</feature>
<reference evidence="13 14" key="1">
    <citation type="journal article" date="2018" name="J. Microbiol.">
        <title>Salicibibacter kimchii gen. nov., sp. nov., a moderately halophilic and alkalitolerant bacterium in the family Bacillaceae, isolated from kimchi.</title>
        <authorList>
            <person name="Jang J.Y."/>
            <person name="Oh Y.J."/>
            <person name="Lim S.K."/>
            <person name="Park H.K."/>
            <person name="Lee C."/>
            <person name="Kim J.Y."/>
            <person name="Lee M.A."/>
            <person name="Choi H.J."/>
        </authorList>
    </citation>
    <scope>NUCLEOTIDE SEQUENCE [LARGE SCALE GENOMIC DNA]</scope>
    <source>
        <strain evidence="13 14">NKC1-1</strain>
    </source>
</reference>
<dbReference type="NCBIfam" id="NF009114">
    <property type="entry name" value="PRK12464.1"/>
    <property type="match status" value="1"/>
</dbReference>
<evidence type="ECO:0000313" key="13">
    <source>
        <dbReference type="EMBL" id="AXF55107.1"/>
    </source>
</evidence>
<dbReference type="NCBIfam" id="TIGR00243">
    <property type="entry name" value="Dxr"/>
    <property type="match status" value="1"/>
</dbReference>
<comment type="function">
    <text evidence="9">Catalyzes the NADPH-dependent rearrangement and reduction of 1-deoxy-D-xylulose-5-phosphate (DXP) to 2-C-methyl-D-erythritol 4-phosphate (MEP).</text>
</comment>
<feature type="binding site" evidence="9">
    <location>
        <position position="149"/>
    </location>
    <ligand>
        <name>Mn(2+)</name>
        <dbReference type="ChEBI" id="CHEBI:29035"/>
    </ligand>
</feature>
<dbReference type="InterPro" id="IPR013644">
    <property type="entry name" value="DXP_reductoisomerase_C"/>
</dbReference>
<organism evidence="13 14">
    <name type="scientific">Salicibibacter kimchii</name>
    <dbReference type="NCBI Taxonomy" id="2099786"/>
    <lineage>
        <taxon>Bacteria</taxon>
        <taxon>Bacillati</taxon>
        <taxon>Bacillota</taxon>
        <taxon>Bacilli</taxon>
        <taxon>Bacillales</taxon>
        <taxon>Bacillaceae</taxon>
        <taxon>Salicibibacter</taxon>
    </lineage>
</organism>
<evidence type="ECO:0000256" key="5">
    <source>
        <dbReference type="ARBA" id="ARBA00023002"/>
    </source>
</evidence>
<dbReference type="PIRSF" id="PIRSF006205">
    <property type="entry name" value="Dxp_reductismrs"/>
    <property type="match status" value="1"/>
</dbReference>
<keyword evidence="13" id="KW-0413">Isomerase</keyword>
<keyword evidence="5 9" id="KW-0560">Oxidoreductase</keyword>
<evidence type="ECO:0000256" key="4">
    <source>
        <dbReference type="ARBA" id="ARBA00022857"/>
    </source>
</evidence>
<feature type="binding site" evidence="9">
    <location>
        <position position="218"/>
    </location>
    <ligand>
        <name>Mn(2+)</name>
        <dbReference type="ChEBI" id="CHEBI:29035"/>
    </ligand>
</feature>
<feature type="binding site" evidence="9">
    <location>
        <position position="218"/>
    </location>
    <ligand>
        <name>1-deoxy-D-xylulose 5-phosphate</name>
        <dbReference type="ChEBI" id="CHEBI:57792"/>
    </ligand>
</feature>
<comment type="pathway">
    <text evidence="1 9">Isoprenoid biosynthesis; isopentenyl diphosphate biosynthesis via DXP pathway; isopentenyl diphosphate from 1-deoxy-D-xylulose 5-phosphate: step 1/6.</text>
</comment>
<dbReference type="KEGG" id="rue:DT065_03120"/>
<feature type="binding site" evidence="9">
    <location>
        <position position="38"/>
    </location>
    <ligand>
        <name>NADPH</name>
        <dbReference type="ChEBI" id="CHEBI:57783"/>
    </ligand>
</feature>
<keyword evidence="14" id="KW-1185">Reference proteome</keyword>
<dbReference type="OrthoDB" id="9806546at2"/>
<comment type="similarity">
    <text evidence="2 9">Belongs to the DXR family.</text>
</comment>
<sequence>MKKVAVLGSTGSIGTQTLDVIRQHPDRFRVTLLACGRNIELVKKQIAEFQPAVAAIANESDRGKLEGHLPSGTRLIAGESALLEALDETDAAFVMNAMVGSQGLKPTMVAIKAGKTIGIANKETLVTAGHLVTAACKRYGAQLIAVDSEHSAILQSLQGSNRNDVERLIITASGGSFRDWSVEEIQHAKPKDALKHPNWSMGQKVTIDSATMMNKGLEVIEAHWLFDMPYENIDVVIHRESIIHSLVEYQDKSVIAQLGAPDMKGPIQYALTFPDRLELLGPERLNLWEVGTLHFEKIDPVKHQCLLMAYQAGKTGGSMPTVLNAANEIAVQRFLEGELSFPGIATVIERALAAHSVVADPSIEEVLEIDEETRRRVRTGRER</sequence>
<evidence type="ECO:0000259" key="10">
    <source>
        <dbReference type="Pfam" id="PF02670"/>
    </source>
</evidence>
<dbReference type="AlphaFoldDB" id="A0A345BVX6"/>
<feature type="binding site" evidence="9">
    <location>
        <position position="214"/>
    </location>
    <ligand>
        <name>1-deoxy-D-xylulose 5-phosphate</name>
        <dbReference type="ChEBI" id="CHEBI:57792"/>
    </ligand>
</feature>
<feature type="domain" description="DXP reductoisomerase C-terminal" evidence="12">
    <location>
        <begin position="258"/>
        <end position="375"/>
    </location>
</feature>